<dbReference type="GO" id="GO:0003700">
    <property type="term" value="F:DNA-binding transcription factor activity"/>
    <property type="evidence" value="ECO:0007669"/>
    <property type="project" value="InterPro"/>
</dbReference>
<proteinExistence type="predicted"/>
<dbReference type="InterPro" id="IPR009057">
    <property type="entry name" value="Homeodomain-like_sf"/>
</dbReference>
<dbReference type="Pfam" id="PF01965">
    <property type="entry name" value="DJ-1_PfpI"/>
    <property type="match status" value="1"/>
</dbReference>
<dbReference type="InterPro" id="IPR018060">
    <property type="entry name" value="HTH_AraC"/>
</dbReference>
<keyword evidence="1" id="KW-0805">Transcription regulation</keyword>
<keyword evidence="6" id="KW-1185">Reference proteome</keyword>
<dbReference type="Gene3D" id="1.10.10.60">
    <property type="entry name" value="Homeodomain-like"/>
    <property type="match status" value="2"/>
</dbReference>
<evidence type="ECO:0000256" key="3">
    <source>
        <dbReference type="ARBA" id="ARBA00023163"/>
    </source>
</evidence>
<dbReference type="Proteomes" id="UP000198221">
    <property type="component" value="Chromosome I"/>
</dbReference>
<keyword evidence="3" id="KW-0804">Transcription</keyword>
<dbReference type="PANTHER" id="PTHR43130">
    <property type="entry name" value="ARAC-FAMILY TRANSCRIPTIONAL REGULATOR"/>
    <property type="match status" value="1"/>
</dbReference>
<evidence type="ECO:0000313" key="5">
    <source>
        <dbReference type="EMBL" id="SCG35521.1"/>
    </source>
</evidence>
<dbReference type="AlphaFoldDB" id="A0A1C5GQW0"/>
<dbReference type="GO" id="GO:0043565">
    <property type="term" value="F:sequence-specific DNA binding"/>
    <property type="evidence" value="ECO:0007669"/>
    <property type="project" value="InterPro"/>
</dbReference>
<gene>
    <name evidence="5" type="ORF">GA0070613_0185</name>
</gene>
<dbReference type="EMBL" id="LT607754">
    <property type="protein sequence ID" value="SCG35521.1"/>
    <property type="molecule type" value="Genomic_DNA"/>
</dbReference>
<evidence type="ECO:0000256" key="2">
    <source>
        <dbReference type="ARBA" id="ARBA00023125"/>
    </source>
</evidence>
<dbReference type="RefSeq" id="WP_089010519.1">
    <property type="nucleotide sequence ID" value="NZ_LT607754.1"/>
</dbReference>
<dbReference type="Gene3D" id="3.40.50.880">
    <property type="match status" value="1"/>
</dbReference>
<dbReference type="CDD" id="cd03137">
    <property type="entry name" value="GATase1_AraC_1"/>
    <property type="match status" value="1"/>
</dbReference>
<dbReference type="SUPFAM" id="SSF52317">
    <property type="entry name" value="Class I glutamine amidotransferase-like"/>
    <property type="match status" value="1"/>
</dbReference>
<protein>
    <submittedName>
        <fullName evidence="5">Transcriptional regulator, AraC family with amidase-like domain</fullName>
    </submittedName>
</protein>
<dbReference type="PROSITE" id="PS01124">
    <property type="entry name" value="HTH_ARAC_FAMILY_2"/>
    <property type="match status" value="1"/>
</dbReference>
<dbReference type="PROSITE" id="PS00041">
    <property type="entry name" value="HTH_ARAC_FAMILY_1"/>
    <property type="match status" value="1"/>
</dbReference>
<dbReference type="InterPro" id="IPR002818">
    <property type="entry name" value="DJ-1/PfpI"/>
</dbReference>
<evidence type="ECO:0000256" key="1">
    <source>
        <dbReference type="ARBA" id="ARBA00023015"/>
    </source>
</evidence>
<dbReference type="OrthoDB" id="3660033at2"/>
<reference evidence="6" key="1">
    <citation type="submission" date="2016-06" db="EMBL/GenBank/DDBJ databases">
        <authorList>
            <person name="Varghese N."/>
            <person name="Submissions Spin"/>
        </authorList>
    </citation>
    <scope>NUCLEOTIDE SEQUENCE [LARGE SCALE GENOMIC DNA]</scope>
    <source>
        <strain evidence="6">DSM 43819</strain>
    </source>
</reference>
<dbReference type="Pfam" id="PF12833">
    <property type="entry name" value="HTH_18"/>
    <property type="match status" value="1"/>
</dbReference>
<dbReference type="InterPro" id="IPR052158">
    <property type="entry name" value="INH-QAR"/>
</dbReference>
<organism evidence="5 6">
    <name type="scientific">Micromonospora inositola</name>
    <dbReference type="NCBI Taxonomy" id="47865"/>
    <lineage>
        <taxon>Bacteria</taxon>
        <taxon>Bacillati</taxon>
        <taxon>Actinomycetota</taxon>
        <taxon>Actinomycetes</taxon>
        <taxon>Micromonosporales</taxon>
        <taxon>Micromonosporaceae</taxon>
        <taxon>Micromonospora</taxon>
    </lineage>
</organism>
<accession>A0A1C5GQW0</accession>
<dbReference type="SUPFAM" id="SSF46689">
    <property type="entry name" value="Homeodomain-like"/>
    <property type="match status" value="2"/>
</dbReference>
<feature type="domain" description="HTH araC/xylS-type" evidence="4">
    <location>
        <begin position="208"/>
        <end position="306"/>
    </location>
</feature>
<dbReference type="InterPro" id="IPR029062">
    <property type="entry name" value="Class_I_gatase-like"/>
</dbReference>
<name>A0A1C5GQW0_9ACTN</name>
<keyword evidence="2" id="KW-0238">DNA-binding</keyword>
<evidence type="ECO:0000259" key="4">
    <source>
        <dbReference type="PROSITE" id="PS01124"/>
    </source>
</evidence>
<dbReference type="InterPro" id="IPR018062">
    <property type="entry name" value="HTH_AraC-typ_CS"/>
</dbReference>
<dbReference type="SMART" id="SM00342">
    <property type="entry name" value="HTH_ARAC"/>
    <property type="match status" value="1"/>
</dbReference>
<sequence length="317" mass="33774">MHQVRVLAYDGVVPFDLSVPVEVFGRARLADGRPAYDVRVCAVTDEVRAGAVSIRAPHDLSALAEADTVVVPGVADLDSAVPGAILDALAATPARLVSICTGAFVLAAAGRLDGRRATTHWAAAAELARRHPAVTVDPDVLFVEDGPVLTSAGAAAGLDLCLHVVRNDHGAAVAADTARSCVMPLERAGGQAQFIAYEPPAPAGHSLQPLLVWLTHNLHRPLTLADIAAHASMSTRSLSRHFRDQTGATPVRWLNRQRIRRAQQLLEQTDQPVERVGSLVGFTSPTAFRESFRQVVGVPPRAYRAAFPPAPRPPRRS</sequence>
<evidence type="ECO:0000313" key="6">
    <source>
        <dbReference type="Proteomes" id="UP000198221"/>
    </source>
</evidence>
<dbReference type="PANTHER" id="PTHR43130:SF3">
    <property type="entry name" value="HTH-TYPE TRANSCRIPTIONAL REGULATOR RV1931C"/>
    <property type="match status" value="1"/>
</dbReference>